<feature type="compositionally biased region" description="Basic and acidic residues" evidence="1">
    <location>
        <begin position="175"/>
        <end position="184"/>
    </location>
</feature>
<dbReference type="EMBL" id="SDMP01000003">
    <property type="protein sequence ID" value="RYR70415.1"/>
    <property type="molecule type" value="Genomic_DNA"/>
</dbReference>
<dbReference type="Proteomes" id="UP000289738">
    <property type="component" value="Chromosome A03"/>
</dbReference>
<feature type="compositionally biased region" description="Gly residues" evidence="1">
    <location>
        <begin position="217"/>
        <end position="229"/>
    </location>
</feature>
<feature type="compositionally biased region" description="Polar residues" evidence="1">
    <location>
        <begin position="256"/>
        <end position="269"/>
    </location>
</feature>
<feature type="region of interest" description="Disordered" evidence="1">
    <location>
        <begin position="158"/>
        <end position="359"/>
    </location>
</feature>
<keyword evidence="4" id="KW-1185">Reference proteome</keyword>
<dbReference type="InterPro" id="IPR019557">
    <property type="entry name" value="AminoTfrase-like_pln_mobile"/>
</dbReference>
<organism evidence="3 4">
    <name type="scientific">Arachis hypogaea</name>
    <name type="common">Peanut</name>
    <dbReference type="NCBI Taxonomy" id="3818"/>
    <lineage>
        <taxon>Eukaryota</taxon>
        <taxon>Viridiplantae</taxon>
        <taxon>Streptophyta</taxon>
        <taxon>Embryophyta</taxon>
        <taxon>Tracheophyta</taxon>
        <taxon>Spermatophyta</taxon>
        <taxon>Magnoliopsida</taxon>
        <taxon>eudicotyledons</taxon>
        <taxon>Gunneridae</taxon>
        <taxon>Pentapetalae</taxon>
        <taxon>rosids</taxon>
        <taxon>fabids</taxon>
        <taxon>Fabales</taxon>
        <taxon>Fabaceae</taxon>
        <taxon>Papilionoideae</taxon>
        <taxon>50 kb inversion clade</taxon>
        <taxon>dalbergioids sensu lato</taxon>
        <taxon>Dalbergieae</taxon>
        <taxon>Pterocarpus clade</taxon>
        <taxon>Arachis</taxon>
    </lineage>
</organism>
<evidence type="ECO:0000256" key="1">
    <source>
        <dbReference type="SAM" id="MobiDB-lite"/>
    </source>
</evidence>
<sequence>MGDDPRRLYRLDGVVHIAGVINDEELLGVLPHANQIQKFAVNCTWFQETFRECPEGANDETVRRYARPYIMMLLGTQLFADKSGNRIHIIWLPYVAKLEEMGGYSWGSAALAWLYRCMYLVTNRHVVKLAGPLQLLQSWIFWRFPGLRPAGMICSASPWPRGRRRGRRGQRRAHAAVDDHGDHRDDDDDGDQHGPSGRDAGGHAGVRGVSPHHGGHGGEWCGSGMGDGSAHGDDGLGSGPLDDYFVGVPGDEHTLQESQPWRGQMTGTQAPLDVDLNEPPSVPPPDYFALGGAPPSAYAAGSHSVAGPSRAPVGGESVPSGSSSRPLPVQPRPPAHADWDDDEDDIEDEEPLVRRGERTRVPRCCFTDLHLFR</sequence>
<reference evidence="3 4" key="1">
    <citation type="submission" date="2019-01" db="EMBL/GenBank/DDBJ databases">
        <title>Sequencing of cultivated peanut Arachis hypogaea provides insights into genome evolution and oil improvement.</title>
        <authorList>
            <person name="Chen X."/>
        </authorList>
    </citation>
    <scope>NUCLEOTIDE SEQUENCE [LARGE SCALE GENOMIC DNA]</scope>
    <source>
        <strain evidence="4">cv. Fuhuasheng</strain>
        <tissue evidence="3">Leaves</tissue>
    </source>
</reference>
<dbReference type="Pfam" id="PF10536">
    <property type="entry name" value="PMD"/>
    <property type="match status" value="1"/>
</dbReference>
<dbReference type="PANTHER" id="PTHR46033">
    <property type="entry name" value="PROTEIN MAIN-LIKE 2"/>
    <property type="match status" value="1"/>
</dbReference>
<feature type="domain" description="Aminotransferase-like plant mobile" evidence="2">
    <location>
        <begin position="24"/>
        <end position="151"/>
    </location>
</feature>
<feature type="compositionally biased region" description="Low complexity" evidence="1">
    <location>
        <begin position="312"/>
        <end position="327"/>
    </location>
</feature>
<accession>A0A445E501</accession>
<feature type="compositionally biased region" description="Basic residues" evidence="1">
    <location>
        <begin position="161"/>
        <end position="174"/>
    </location>
</feature>
<protein>
    <recommendedName>
        <fullName evidence="2">Aminotransferase-like plant mobile domain-containing protein</fullName>
    </recommendedName>
</protein>
<comment type="caution">
    <text evidence="3">The sequence shown here is derived from an EMBL/GenBank/DDBJ whole genome shotgun (WGS) entry which is preliminary data.</text>
</comment>
<dbReference type="InterPro" id="IPR044824">
    <property type="entry name" value="MAIN-like"/>
</dbReference>
<evidence type="ECO:0000313" key="4">
    <source>
        <dbReference type="Proteomes" id="UP000289738"/>
    </source>
</evidence>
<gene>
    <name evidence="3" type="ORF">Ahy_A03g016910</name>
</gene>
<feature type="compositionally biased region" description="Acidic residues" evidence="1">
    <location>
        <begin position="339"/>
        <end position="350"/>
    </location>
</feature>
<dbReference type="AlphaFoldDB" id="A0A445E501"/>
<evidence type="ECO:0000259" key="2">
    <source>
        <dbReference type="Pfam" id="PF10536"/>
    </source>
</evidence>
<dbReference type="GO" id="GO:0010073">
    <property type="term" value="P:meristem maintenance"/>
    <property type="evidence" value="ECO:0007669"/>
    <property type="project" value="InterPro"/>
</dbReference>
<evidence type="ECO:0000313" key="3">
    <source>
        <dbReference type="EMBL" id="RYR70415.1"/>
    </source>
</evidence>
<feature type="compositionally biased region" description="Low complexity" evidence="1">
    <location>
        <begin position="289"/>
        <end position="304"/>
    </location>
</feature>
<name>A0A445E501_ARAHY</name>
<proteinExistence type="predicted"/>
<dbReference type="PANTHER" id="PTHR46033:SF8">
    <property type="entry name" value="PROTEIN MAINTENANCE OF MERISTEMS-LIKE"/>
    <property type="match status" value="1"/>
</dbReference>